<evidence type="ECO:0000313" key="1">
    <source>
        <dbReference type="EMBL" id="AYV85652.1"/>
    </source>
</evidence>
<protein>
    <submittedName>
        <fullName evidence="1">Putative ORFan</fullName>
    </submittedName>
</protein>
<sequence length="312" mass="37099">MESHFFETIKLHTIKNLSTLGLEDKFLDLMREHKAVISGSFMFMNVVNPMADFNDIDIYVYDENHLENMKKIGTDSYFHPIEKYLETLSDGYACKNSYVFIKGVLYSRTYHSSKIDINFILVDMPCKPYIYSNFDLDCCKIIFDGDLIIYYDISTITKKECFATFNECDLNKLYLGDKLYHATFRPEAIVTYRKSKSFIKYKMLYDVYLFVNKKIDKFPTYLWNQQIFENTHDLITSIPEYLCALDSFETYVAIMRKLRKYINLDEIFDKNTIMNLDTQPLTEKMVKTISIMRTLERIMKYKKRGMKKITLQ</sequence>
<name>A0A3G5AEP1_9VIRU</name>
<reference evidence="1" key="1">
    <citation type="submission" date="2018-10" db="EMBL/GenBank/DDBJ databases">
        <title>Hidden diversity of soil giant viruses.</title>
        <authorList>
            <person name="Schulz F."/>
            <person name="Alteio L."/>
            <person name="Goudeau D."/>
            <person name="Ryan E.M."/>
            <person name="Malmstrom R.R."/>
            <person name="Blanchard J."/>
            <person name="Woyke T."/>
        </authorList>
    </citation>
    <scope>NUCLEOTIDE SEQUENCE</scope>
    <source>
        <strain evidence="1">SAV1</strain>
    </source>
</reference>
<proteinExistence type="predicted"/>
<accession>A0A3G5AEP1</accession>
<gene>
    <name evidence="1" type="ORF">Satyrvirus28_10</name>
</gene>
<dbReference type="EMBL" id="MK072464">
    <property type="protein sequence ID" value="AYV85652.1"/>
    <property type="molecule type" value="Genomic_DNA"/>
</dbReference>
<organism evidence="1">
    <name type="scientific">Satyrvirus sp</name>
    <dbReference type="NCBI Taxonomy" id="2487771"/>
    <lineage>
        <taxon>Viruses</taxon>
        <taxon>Varidnaviria</taxon>
        <taxon>Bamfordvirae</taxon>
        <taxon>Nucleocytoviricota</taxon>
        <taxon>Megaviricetes</taxon>
        <taxon>Imitervirales</taxon>
        <taxon>Mimiviridae</taxon>
        <taxon>Megamimivirinae</taxon>
    </lineage>
</organism>